<dbReference type="RefSeq" id="WP_062150875.1">
    <property type="nucleotide sequence ID" value="NZ_CP012373.2"/>
</dbReference>
<feature type="chain" id="PRO_5024955796" evidence="1">
    <location>
        <begin position="22"/>
        <end position="465"/>
    </location>
</feature>
<gene>
    <name evidence="3" type="ORF">BLE401_17475</name>
</gene>
<keyword evidence="4" id="KW-1185">Reference proteome</keyword>
<dbReference type="KEGG" id="blep:AL038_06830"/>
<evidence type="ECO:0000259" key="2">
    <source>
        <dbReference type="Pfam" id="PF11329"/>
    </source>
</evidence>
<dbReference type="InterPro" id="IPR021478">
    <property type="entry name" value="DUF3131"/>
</dbReference>
<organism evidence="3 4">
    <name type="scientific">Beggiatoa leptomitoformis</name>
    <dbReference type="NCBI Taxonomy" id="288004"/>
    <lineage>
        <taxon>Bacteria</taxon>
        <taxon>Pseudomonadati</taxon>
        <taxon>Pseudomonadota</taxon>
        <taxon>Gammaproteobacteria</taxon>
        <taxon>Thiotrichales</taxon>
        <taxon>Thiotrichaceae</taxon>
        <taxon>Beggiatoa</taxon>
    </lineage>
</organism>
<protein>
    <submittedName>
        <fullName evidence="3">DUF3131 domain-containing protein</fullName>
    </submittedName>
</protein>
<dbReference type="OrthoDB" id="9147113at2"/>
<keyword evidence="1" id="KW-0732">Signal</keyword>
<accession>A0A2N9YJU7</accession>
<evidence type="ECO:0000313" key="4">
    <source>
        <dbReference type="Proteomes" id="UP000234271"/>
    </source>
</evidence>
<name>A0A2N9YJU7_9GAMM</name>
<reference evidence="4" key="1">
    <citation type="submission" date="2016-12" db="EMBL/GenBank/DDBJ databases">
        <title>Complete Genome Sequence of Beggiatoa leptomitiformis D-401.</title>
        <authorList>
            <person name="Fomenkov A."/>
            <person name="Vincze T."/>
            <person name="Grabovich M."/>
            <person name="Anton B.P."/>
            <person name="Dubinina G."/>
            <person name="Orlova M."/>
            <person name="Belousova E."/>
            <person name="Roberts R.J."/>
        </authorList>
    </citation>
    <scope>NUCLEOTIDE SEQUENCE [LARGE SCALE GENOMIC DNA]</scope>
    <source>
        <strain evidence="4">D-401</strain>
    </source>
</reference>
<dbReference type="Gene3D" id="1.50.10.140">
    <property type="match status" value="1"/>
</dbReference>
<dbReference type="AlphaFoldDB" id="A0A2N9YJU7"/>
<feature type="domain" description="DUF3131" evidence="2">
    <location>
        <begin position="51"/>
        <end position="427"/>
    </location>
</feature>
<proteinExistence type="predicted"/>
<sequence>MKRVFLFLSCFCLLNSCGVLVRSLHRGAENLSTSPIFYQGRHGDLTEEEQQWAKIAWLYFENNYNPATGMVNTKDGYPSASLWDIADTIAATLAAKELKLINDYVFDQRISTLLNFLNRLDLAFGKLPNKLYHASQGNMTNYANEPDNIGWSAVDIGRLLIWLHILKTRLPQYSEYVDKAVLRWHFCEIVDDCGNISGAYKDEQQAAKLYDDTRIGYTEYAQTGYQIWGFETYKTQVPYAVKNILGIDIIYDSRDPRRVGNYSPVVSMPYLLHGLELNWDKTDDTQSTPTYYTDSFMADSARNIYAVQAERYAKDKIFTARTDHAIGFAPYFVQDSIFAGGFAWNTLDTEGNYLPHLALVSTRATFGLWALWKTPYTDALMNLIKTMYQGDKGWYEGRYEQTGGHERTFTSATNATVLESLFYKKVGKLYKPVGKQTYIDVLLADEFKRPPYCFPQTRDVCTKKP</sequence>
<dbReference type="EMBL" id="CP018889">
    <property type="protein sequence ID" value="AUI70696.2"/>
    <property type="molecule type" value="Genomic_DNA"/>
</dbReference>
<dbReference type="STRING" id="288004.AL038_06830"/>
<evidence type="ECO:0000313" key="3">
    <source>
        <dbReference type="EMBL" id="AUI70696.2"/>
    </source>
</evidence>
<feature type="signal peptide" evidence="1">
    <location>
        <begin position="1"/>
        <end position="21"/>
    </location>
</feature>
<evidence type="ECO:0000256" key="1">
    <source>
        <dbReference type="SAM" id="SignalP"/>
    </source>
</evidence>
<dbReference type="Pfam" id="PF11329">
    <property type="entry name" value="DUF3131"/>
    <property type="match status" value="1"/>
</dbReference>
<dbReference type="Proteomes" id="UP000234271">
    <property type="component" value="Chromosome"/>
</dbReference>